<feature type="compositionally biased region" description="Polar residues" evidence="1">
    <location>
        <begin position="44"/>
        <end position="63"/>
    </location>
</feature>
<evidence type="ECO:0000256" key="1">
    <source>
        <dbReference type="SAM" id="MobiDB-lite"/>
    </source>
</evidence>
<name>A0A292PK73_9PEZI</name>
<keyword evidence="3" id="KW-1185">Reference proteome</keyword>
<protein>
    <submittedName>
        <fullName evidence="2">Uncharacterized protein</fullName>
    </submittedName>
</protein>
<dbReference type="EMBL" id="LN891147">
    <property type="protein sequence ID" value="CUS08062.1"/>
    <property type="molecule type" value="Genomic_DNA"/>
</dbReference>
<reference evidence="2" key="1">
    <citation type="submission" date="2015-10" db="EMBL/GenBank/DDBJ databases">
        <authorList>
            <person name="Regsiter A."/>
            <person name="william w."/>
        </authorList>
    </citation>
    <scope>NUCLEOTIDE SEQUENCE</scope>
    <source>
        <strain evidence="2">Montdore</strain>
    </source>
</reference>
<accession>A0A292PK73</accession>
<dbReference type="AlphaFoldDB" id="A0A292PK73"/>
<sequence>MKWELLAEHRDKYIKKIQKVTKTGSWRPRSAPGSPSPPKPAKSNQDQGQYGMNQQLPQPSSQGLRLDDSHDLGTGYPTIKNSRSVTPPLVASYNKVAPLEAYTPHRGSRLPALRTQGEALNDLPTNPHNPPRSSIITVAHANDMVSSQNHRPSSVHGDSAIMPSPPRHSPYADDHLALGVVTPAPQRQHPRLAPHSTGQLPSYYLPTFSPAPFWKYLSLGGGGTSLIPDIKEDDDEDELGDMQGIDLARGFEKIGKFHLNGRIAGADCGAP</sequence>
<evidence type="ECO:0000313" key="2">
    <source>
        <dbReference type="EMBL" id="CUS08062.1"/>
    </source>
</evidence>
<organism evidence="2 3">
    <name type="scientific">Tuber aestivum</name>
    <name type="common">summer truffle</name>
    <dbReference type="NCBI Taxonomy" id="59557"/>
    <lineage>
        <taxon>Eukaryota</taxon>
        <taxon>Fungi</taxon>
        <taxon>Dikarya</taxon>
        <taxon>Ascomycota</taxon>
        <taxon>Pezizomycotina</taxon>
        <taxon>Pezizomycetes</taxon>
        <taxon>Pezizales</taxon>
        <taxon>Tuberaceae</taxon>
        <taxon>Tuber</taxon>
    </lineage>
</organism>
<proteinExistence type="predicted"/>
<feature type="compositionally biased region" description="Low complexity" evidence="1">
    <location>
        <begin position="24"/>
        <end position="33"/>
    </location>
</feature>
<feature type="region of interest" description="Disordered" evidence="1">
    <location>
        <begin position="19"/>
        <end position="85"/>
    </location>
</feature>
<gene>
    <name evidence="2" type="ORF">GSTUAT00007816001</name>
</gene>
<dbReference type="Proteomes" id="UP001412239">
    <property type="component" value="Unassembled WGS sequence"/>
</dbReference>
<evidence type="ECO:0000313" key="3">
    <source>
        <dbReference type="Proteomes" id="UP001412239"/>
    </source>
</evidence>